<evidence type="ECO:0000313" key="2">
    <source>
        <dbReference type="Proteomes" id="UP001597297"/>
    </source>
</evidence>
<evidence type="ECO:0000313" key="1">
    <source>
        <dbReference type="EMBL" id="MFD2276086.1"/>
    </source>
</evidence>
<sequence length="149" mass="17163">MAATNQIEQQKLILVKQLEESRTTLLGAKLLLDEQLSTKKLKVQETLNFPKRVKSSFELQPLKSSLIAAGSGIIASLFLRHRKKRAKHRRNKLAKMGQAPSHSISKVLALAVLRPVVQRIATNFYHQWLDKREQQQVQELSFQNRRKML</sequence>
<dbReference type="RefSeq" id="WP_377095307.1">
    <property type="nucleotide sequence ID" value="NZ_JBHSJM010000001.1"/>
</dbReference>
<protein>
    <submittedName>
        <fullName evidence="1">Uncharacterized protein</fullName>
    </submittedName>
</protein>
<dbReference type="EMBL" id="JBHUJC010000019">
    <property type="protein sequence ID" value="MFD2276086.1"/>
    <property type="molecule type" value="Genomic_DNA"/>
</dbReference>
<reference evidence="2" key="1">
    <citation type="journal article" date="2019" name="Int. J. Syst. Evol. Microbiol.">
        <title>The Global Catalogue of Microorganisms (GCM) 10K type strain sequencing project: providing services to taxonomists for standard genome sequencing and annotation.</title>
        <authorList>
            <consortium name="The Broad Institute Genomics Platform"/>
            <consortium name="The Broad Institute Genome Sequencing Center for Infectious Disease"/>
            <person name="Wu L."/>
            <person name="Ma J."/>
        </authorList>
    </citation>
    <scope>NUCLEOTIDE SEQUENCE [LARGE SCALE GENOMIC DNA]</scope>
    <source>
        <strain evidence="2">JCM 16545</strain>
    </source>
</reference>
<proteinExistence type="predicted"/>
<gene>
    <name evidence="1" type="ORF">ACFSQZ_06375</name>
</gene>
<comment type="caution">
    <text evidence="1">The sequence shown here is derived from an EMBL/GenBank/DDBJ whole genome shotgun (WGS) entry which is preliminary data.</text>
</comment>
<keyword evidence="2" id="KW-1185">Reference proteome</keyword>
<accession>A0ABW5E145</accession>
<name>A0ABW5E145_9BACT</name>
<dbReference type="Proteomes" id="UP001597297">
    <property type="component" value="Unassembled WGS sequence"/>
</dbReference>
<organism evidence="1 2">
    <name type="scientific">Rubritalea spongiae</name>
    <dbReference type="NCBI Taxonomy" id="430797"/>
    <lineage>
        <taxon>Bacteria</taxon>
        <taxon>Pseudomonadati</taxon>
        <taxon>Verrucomicrobiota</taxon>
        <taxon>Verrucomicrobiia</taxon>
        <taxon>Verrucomicrobiales</taxon>
        <taxon>Rubritaleaceae</taxon>
        <taxon>Rubritalea</taxon>
    </lineage>
</organism>